<organism evidence="2 3">
    <name type="scientific">Eruca vesicaria subsp. sativa</name>
    <name type="common">Garden rocket</name>
    <name type="synonym">Eruca sativa</name>
    <dbReference type="NCBI Taxonomy" id="29727"/>
    <lineage>
        <taxon>Eukaryota</taxon>
        <taxon>Viridiplantae</taxon>
        <taxon>Streptophyta</taxon>
        <taxon>Embryophyta</taxon>
        <taxon>Tracheophyta</taxon>
        <taxon>Spermatophyta</taxon>
        <taxon>Magnoliopsida</taxon>
        <taxon>eudicotyledons</taxon>
        <taxon>Gunneridae</taxon>
        <taxon>Pentapetalae</taxon>
        <taxon>rosids</taxon>
        <taxon>malvids</taxon>
        <taxon>Brassicales</taxon>
        <taxon>Brassicaceae</taxon>
        <taxon>Brassiceae</taxon>
        <taxon>Eruca</taxon>
    </lineage>
</organism>
<proteinExistence type="predicted"/>
<gene>
    <name evidence="2" type="ORF">ERUC_LOCUS11037</name>
</gene>
<comment type="caution">
    <text evidence="2">The sequence shown here is derived from an EMBL/GenBank/DDBJ whole genome shotgun (WGS) entry which is preliminary data.</text>
</comment>
<name>A0ABC8JN83_ERUVS</name>
<keyword evidence="1" id="KW-0472">Membrane</keyword>
<feature type="transmembrane region" description="Helical" evidence="1">
    <location>
        <begin position="12"/>
        <end position="32"/>
    </location>
</feature>
<evidence type="ECO:0000256" key="1">
    <source>
        <dbReference type="SAM" id="Phobius"/>
    </source>
</evidence>
<keyword evidence="1" id="KW-1133">Transmembrane helix</keyword>
<keyword evidence="3" id="KW-1185">Reference proteome</keyword>
<evidence type="ECO:0000313" key="2">
    <source>
        <dbReference type="EMBL" id="CAH8327306.1"/>
    </source>
</evidence>
<keyword evidence="1" id="KW-0812">Transmembrane</keyword>
<evidence type="ECO:0000313" key="3">
    <source>
        <dbReference type="Proteomes" id="UP001642260"/>
    </source>
</evidence>
<accession>A0ABC8JN83</accession>
<sequence length="106" mass="12497">MEKSFLSECKQSSSLTLLALFNLFLIGLFPLLQHHQRVRNQDESMITNTEQQEENEEDYLSREDVEMVMRSLGLILPTKKAMSFKNTRVPRRFQVCSKETKSAWRK</sequence>
<dbReference type="EMBL" id="CAKOAT010107599">
    <property type="protein sequence ID" value="CAH8327306.1"/>
    <property type="molecule type" value="Genomic_DNA"/>
</dbReference>
<dbReference type="AlphaFoldDB" id="A0ABC8JN83"/>
<protein>
    <submittedName>
        <fullName evidence="2">Uncharacterized protein</fullName>
    </submittedName>
</protein>
<reference evidence="2 3" key="1">
    <citation type="submission" date="2022-03" db="EMBL/GenBank/DDBJ databases">
        <authorList>
            <person name="Macdonald S."/>
            <person name="Ahmed S."/>
            <person name="Newling K."/>
        </authorList>
    </citation>
    <scope>NUCLEOTIDE SEQUENCE [LARGE SCALE GENOMIC DNA]</scope>
</reference>
<dbReference type="Proteomes" id="UP001642260">
    <property type="component" value="Unassembled WGS sequence"/>
</dbReference>